<gene>
    <name evidence="7" type="ORF">N7G274_010356</name>
</gene>
<evidence type="ECO:0008006" key="9">
    <source>
        <dbReference type="Google" id="ProtNLM"/>
    </source>
</evidence>
<feature type="transmembrane region" description="Helical" evidence="6">
    <location>
        <begin position="233"/>
        <end position="255"/>
    </location>
</feature>
<accession>A0ABR3ZW17</accession>
<evidence type="ECO:0000256" key="5">
    <source>
        <dbReference type="ARBA" id="ARBA00023136"/>
    </source>
</evidence>
<organism evidence="7 8">
    <name type="scientific">Stereocaulon virgatum</name>
    <dbReference type="NCBI Taxonomy" id="373712"/>
    <lineage>
        <taxon>Eukaryota</taxon>
        <taxon>Fungi</taxon>
        <taxon>Dikarya</taxon>
        <taxon>Ascomycota</taxon>
        <taxon>Pezizomycotina</taxon>
        <taxon>Lecanoromycetes</taxon>
        <taxon>OSLEUM clade</taxon>
        <taxon>Lecanoromycetidae</taxon>
        <taxon>Lecanorales</taxon>
        <taxon>Lecanorineae</taxon>
        <taxon>Stereocaulaceae</taxon>
        <taxon>Stereocaulon</taxon>
    </lineage>
</organism>
<dbReference type="InterPro" id="IPR045225">
    <property type="entry name" value="Uracil/uridine/allantoin_perm"/>
</dbReference>
<dbReference type="Pfam" id="PF02133">
    <property type="entry name" value="Transp_cyt_pur"/>
    <property type="match status" value="2"/>
</dbReference>
<keyword evidence="4 6" id="KW-1133">Transmembrane helix</keyword>
<evidence type="ECO:0000256" key="4">
    <source>
        <dbReference type="ARBA" id="ARBA00022989"/>
    </source>
</evidence>
<feature type="transmembrane region" description="Helical" evidence="6">
    <location>
        <begin position="350"/>
        <end position="368"/>
    </location>
</feature>
<feature type="transmembrane region" description="Helical" evidence="6">
    <location>
        <begin position="12"/>
        <end position="36"/>
    </location>
</feature>
<sequence length="505" mass="55637">MLAIGLSYEDAIRIVATGFLIISVVITLNGAVGVLYHAPFPVLARAGWGFWGSYVAIISRVILAMFWFAIQTVNGGDTVFVMITAIWPSFARLHNGIPANEGITTAQMVSFFLCKPQVSCPNMLSRTEEYYPVWLVQIPFLYMHPNNLRYLFITKSILVPICFLAILIWSFRSTGGTGGPLLASSSKASIGGSAYSYAWLSSLTSVIGSWATLSVNMPDFSRYSKASVKWQWLYVPMLPIVFTFISFIGIAATSAGQEHYGVLDWNPANLISKWPNRSCKFFAGLAFSLAALGVNISANSLSAANDLAALAPSYINIRRGQLICALIAWVMVPWKILATAAGFLNFMSAYTVFLGPIAAILVWDFWWIHDMKYDVVALYHPEGIYHYRYGINWRAIAAFFVGVAPNLPGFVNSINPAIDPGVGVRPYTFAWILGFAVTSLKYVVLSTIWKPTETMIPRAILPDEIYEGTGADTVTIEGKALGDDVEREGSGEKRFKKADKELRVL</sequence>
<feature type="transmembrane region" description="Helical" evidence="6">
    <location>
        <begin position="150"/>
        <end position="171"/>
    </location>
</feature>
<dbReference type="PANTHER" id="PTHR30618">
    <property type="entry name" value="NCS1 FAMILY PURINE/PYRIMIDINE TRANSPORTER"/>
    <property type="match status" value="1"/>
</dbReference>
<feature type="transmembrane region" description="Helical" evidence="6">
    <location>
        <begin position="427"/>
        <end position="449"/>
    </location>
</feature>
<name>A0ABR3ZW17_9LECA</name>
<evidence type="ECO:0000256" key="2">
    <source>
        <dbReference type="ARBA" id="ARBA00008974"/>
    </source>
</evidence>
<comment type="similarity">
    <text evidence="2">Belongs to the purine-cytosine permease (2.A.39) family.</text>
</comment>
<dbReference type="PANTHER" id="PTHR30618:SF0">
    <property type="entry name" value="PURINE-URACIL PERMEASE NCS1"/>
    <property type="match status" value="1"/>
</dbReference>
<dbReference type="EMBL" id="JBEFKJ010000047">
    <property type="protein sequence ID" value="KAL2036931.1"/>
    <property type="molecule type" value="Genomic_DNA"/>
</dbReference>
<keyword evidence="5 6" id="KW-0472">Membrane</keyword>
<evidence type="ECO:0000313" key="8">
    <source>
        <dbReference type="Proteomes" id="UP001590950"/>
    </source>
</evidence>
<feature type="transmembrane region" description="Helical" evidence="6">
    <location>
        <begin position="322"/>
        <end position="344"/>
    </location>
</feature>
<evidence type="ECO:0000256" key="3">
    <source>
        <dbReference type="ARBA" id="ARBA00022692"/>
    </source>
</evidence>
<protein>
    <recommendedName>
        <fullName evidence="9">Uracil permease</fullName>
    </recommendedName>
</protein>
<feature type="transmembrane region" description="Helical" evidence="6">
    <location>
        <begin position="194"/>
        <end position="213"/>
    </location>
</feature>
<feature type="transmembrane region" description="Helical" evidence="6">
    <location>
        <begin position="281"/>
        <end position="301"/>
    </location>
</feature>
<reference evidence="7 8" key="1">
    <citation type="submission" date="2024-09" db="EMBL/GenBank/DDBJ databases">
        <title>Rethinking Asexuality: The Enigmatic Case of Functional Sexual Genes in Lepraria (Stereocaulaceae).</title>
        <authorList>
            <person name="Doellman M."/>
            <person name="Sun Y."/>
            <person name="Barcenas-Pena A."/>
            <person name="Lumbsch H.T."/>
            <person name="Grewe F."/>
        </authorList>
    </citation>
    <scope>NUCLEOTIDE SEQUENCE [LARGE SCALE GENOMIC DNA]</scope>
    <source>
        <strain evidence="7 8">Mercado 3170</strain>
    </source>
</reference>
<evidence type="ECO:0000313" key="7">
    <source>
        <dbReference type="EMBL" id="KAL2036931.1"/>
    </source>
</evidence>
<feature type="transmembrane region" description="Helical" evidence="6">
    <location>
        <begin position="48"/>
        <end position="70"/>
    </location>
</feature>
<evidence type="ECO:0000256" key="6">
    <source>
        <dbReference type="SAM" id="Phobius"/>
    </source>
</evidence>
<comment type="subcellular location">
    <subcellularLocation>
        <location evidence="1">Membrane</location>
        <topology evidence="1">Multi-pass membrane protein</topology>
    </subcellularLocation>
</comment>
<feature type="transmembrane region" description="Helical" evidence="6">
    <location>
        <begin position="389"/>
        <end position="407"/>
    </location>
</feature>
<comment type="caution">
    <text evidence="7">The sequence shown here is derived from an EMBL/GenBank/DDBJ whole genome shotgun (WGS) entry which is preliminary data.</text>
</comment>
<keyword evidence="3 6" id="KW-0812">Transmembrane</keyword>
<keyword evidence="8" id="KW-1185">Reference proteome</keyword>
<dbReference type="Gene3D" id="1.10.4160.10">
    <property type="entry name" value="Hydantoin permease"/>
    <property type="match status" value="1"/>
</dbReference>
<evidence type="ECO:0000256" key="1">
    <source>
        <dbReference type="ARBA" id="ARBA00004141"/>
    </source>
</evidence>
<dbReference type="Proteomes" id="UP001590950">
    <property type="component" value="Unassembled WGS sequence"/>
</dbReference>
<proteinExistence type="inferred from homology"/>
<dbReference type="InterPro" id="IPR001248">
    <property type="entry name" value="Pur-cyt_permease"/>
</dbReference>